<feature type="binding site" evidence="9">
    <location>
        <position position="183"/>
    </location>
    <ligand>
        <name>Zn(2+)</name>
        <dbReference type="ChEBI" id="CHEBI:29105"/>
        <label>1</label>
    </ligand>
</feature>
<dbReference type="Proteomes" id="UP000275663">
    <property type="component" value="Chromosome"/>
</dbReference>
<feature type="binding site" evidence="9">
    <location>
        <position position="60"/>
    </location>
    <ligand>
        <name>Zn(2+)</name>
        <dbReference type="ChEBI" id="CHEBI:29105"/>
        <label>1</label>
    </ligand>
</feature>
<dbReference type="Gene3D" id="3.50.30.50">
    <property type="entry name" value="Putative cyclase"/>
    <property type="match status" value="1"/>
</dbReference>
<dbReference type="GO" id="GO:0004328">
    <property type="term" value="F:formamidase activity"/>
    <property type="evidence" value="ECO:0007669"/>
    <property type="project" value="InterPro"/>
</dbReference>
<protein>
    <recommendedName>
        <fullName evidence="9">Kynurenine formamidase</fullName>
        <shortName evidence="9">KFA</shortName>
        <shortName evidence="9">KFase</shortName>
        <ecNumber evidence="9">3.5.1.9</ecNumber>
    </recommendedName>
    <alternativeName>
        <fullName evidence="9">Arylformamidase</fullName>
    </alternativeName>
    <alternativeName>
        <fullName evidence="9">N-formylkynurenine formamidase</fullName>
        <shortName evidence="9">FKF</shortName>
    </alternativeName>
</protein>
<comment type="subunit">
    <text evidence="2 9">Homodimer.</text>
</comment>
<dbReference type="UniPathway" id="UPA00333">
    <property type="reaction ID" value="UER00454"/>
</dbReference>
<dbReference type="FunFam" id="3.50.30.50:FF:000001">
    <property type="entry name" value="Kynurenine formamidase"/>
    <property type="match status" value="1"/>
</dbReference>
<reference evidence="10 11" key="1">
    <citation type="journal article" date="2011" name="Int. J. Syst. Evol. Microbiol.">
        <title>Description of Undibacterium oligocarboniphilum sp. nov., isolated from purified water, and Undibacterium pigrum strain CCUG 49012 as the type strain of Undibacterium parvum sp. nov., and emended descriptions of the genus Undibacterium and the species Undibacterium pigrum.</title>
        <authorList>
            <person name="Eder W."/>
            <person name="Wanner G."/>
            <person name="Ludwig W."/>
            <person name="Busse H.J."/>
            <person name="Ziemke-Kageler F."/>
            <person name="Lang E."/>
        </authorList>
    </citation>
    <scope>NUCLEOTIDE SEQUENCE [LARGE SCALE GENOMIC DNA]</scope>
    <source>
        <strain evidence="10 11">DSM 23061</strain>
    </source>
</reference>
<dbReference type="InterPro" id="IPR017484">
    <property type="entry name" value="Kynurenine_formamidase_bac"/>
</dbReference>
<feature type="active site" description="Proton donor/acceptor" evidence="9">
    <location>
        <position position="70"/>
    </location>
</feature>
<evidence type="ECO:0000313" key="11">
    <source>
        <dbReference type="Proteomes" id="UP000275663"/>
    </source>
</evidence>
<feature type="binding site" evidence="9">
    <location>
        <position position="30"/>
    </location>
    <ligand>
        <name>substrate</name>
    </ligand>
</feature>
<organism evidence="10 11">
    <name type="scientific">Undibacterium parvum</name>
    <dbReference type="NCBI Taxonomy" id="401471"/>
    <lineage>
        <taxon>Bacteria</taxon>
        <taxon>Pseudomonadati</taxon>
        <taxon>Pseudomonadota</taxon>
        <taxon>Betaproteobacteria</taxon>
        <taxon>Burkholderiales</taxon>
        <taxon>Oxalobacteraceae</taxon>
        <taxon>Undibacterium</taxon>
    </lineage>
</organism>
<dbReference type="GO" id="GO:0019441">
    <property type="term" value="P:L-tryptophan catabolic process to kynurenine"/>
    <property type="evidence" value="ECO:0007669"/>
    <property type="project" value="UniProtKB-UniRule"/>
</dbReference>
<comment type="pathway">
    <text evidence="8 9">Amino-acid degradation; L-tryptophan degradation via kynurenine pathway; L-kynurenine from L-tryptophan: step 2/2.</text>
</comment>
<feature type="binding site" evidence="9">
    <location>
        <position position="64"/>
    </location>
    <ligand>
        <name>Zn(2+)</name>
        <dbReference type="ChEBI" id="CHEBI:29105"/>
        <label>1</label>
    </ligand>
</feature>
<feature type="binding site" evidence="9">
    <location>
        <position position="66"/>
    </location>
    <ligand>
        <name>Zn(2+)</name>
        <dbReference type="ChEBI" id="CHEBI:29105"/>
        <label>2</label>
    </ligand>
</feature>
<evidence type="ECO:0000256" key="3">
    <source>
        <dbReference type="ARBA" id="ARBA00022723"/>
    </source>
</evidence>
<feature type="binding site" evidence="9">
    <location>
        <position position="66"/>
    </location>
    <ligand>
        <name>Zn(2+)</name>
        <dbReference type="ChEBI" id="CHEBI:29105"/>
        <label>1</label>
    </ligand>
</feature>
<keyword evidence="4 9" id="KW-0378">Hydrolase</keyword>
<evidence type="ECO:0000256" key="1">
    <source>
        <dbReference type="ARBA" id="ARBA00002204"/>
    </source>
</evidence>
<dbReference type="RefSeq" id="WP_126128254.1">
    <property type="nucleotide sequence ID" value="NZ_CP034464.1"/>
</dbReference>
<comment type="function">
    <text evidence="1 9">Catalyzes the hydrolysis of N-formyl-L-kynurenine to L-kynurenine, the second step in the kynurenine pathway of tryptophan degradation.</text>
</comment>
<evidence type="ECO:0000256" key="7">
    <source>
        <dbReference type="ARBA" id="ARBA00048496"/>
    </source>
</evidence>
<evidence type="ECO:0000313" key="10">
    <source>
        <dbReference type="EMBL" id="AZP12875.1"/>
    </source>
</evidence>
<evidence type="ECO:0000256" key="8">
    <source>
        <dbReference type="ARBA" id="ARBA00060547"/>
    </source>
</evidence>
<feature type="binding site" evidence="9">
    <location>
        <position position="183"/>
    </location>
    <ligand>
        <name>Zn(2+)</name>
        <dbReference type="ChEBI" id="CHEBI:29105"/>
        <label>2</label>
    </ligand>
</feature>
<name>A0A3S9HLA0_9BURK</name>
<evidence type="ECO:0000256" key="6">
    <source>
        <dbReference type="ARBA" id="ARBA00023079"/>
    </source>
</evidence>
<dbReference type="KEGG" id="upv:EJN92_13195"/>
<dbReference type="OrthoDB" id="9796085at2"/>
<dbReference type="AlphaFoldDB" id="A0A3S9HLA0"/>
<keyword evidence="6 9" id="KW-0823">Tryptophan catabolism</keyword>
<dbReference type="GO" id="GO:0008270">
    <property type="term" value="F:zinc ion binding"/>
    <property type="evidence" value="ECO:0007669"/>
    <property type="project" value="UniProtKB-UniRule"/>
</dbReference>
<comment type="catalytic activity">
    <reaction evidence="7 9">
        <text>N-formyl-L-kynurenine + H2O = L-kynurenine + formate + H(+)</text>
        <dbReference type="Rhea" id="RHEA:13009"/>
        <dbReference type="ChEBI" id="CHEBI:15377"/>
        <dbReference type="ChEBI" id="CHEBI:15378"/>
        <dbReference type="ChEBI" id="CHEBI:15740"/>
        <dbReference type="ChEBI" id="CHEBI:57959"/>
        <dbReference type="ChEBI" id="CHEBI:58629"/>
        <dbReference type="EC" id="3.5.1.9"/>
    </reaction>
</comment>
<dbReference type="GO" id="GO:0004061">
    <property type="term" value="F:arylformamidase activity"/>
    <property type="evidence" value="ECO:0007669"/>
    <property type="project" value="UniProtKB-UniRule"/>
</dbReference>
<keyword evidence="11" id="KW-1185">Reference proteome</keyword>
<comment type="cofactor">
    <cofactor evidence="9">
        <name>Zn(2+)</name>
        <dbReference type="ChEBI" id="CHEBI:29105"/>
    </cofactor>
    <text evidence="9">Binds 2 zinc ions per subunit.</text>
</comment>
<accession>A0A3S9HLA0</accession>
<feature type="binding site" evidence="9">
    <location>
        <position position="171"/>
    </location>
    <ligand>
        <name>Zn(2+)</name>
        <dbReference type="ChEBI" id="CHEBI:29105"/>
        <label>2</label>
    </ligand>
</feature>
<gene>
    <name evidence="9 10" type="primary">kynB</name>
    <name evidence="10" type="ORF">EJN92_13195</name>
</gene>
<dbReference type="Pfam" id="PF04199">
    <property type="entry name" value="Cyclase"/>
    <property type="match status" value="1"/>
</dbReference>
<dbReference type="InterPro" id="IPR037175">
    <property type="entry name" value="KFase_sf"/>
</dbReference>
<dbReference type="PANTHER" id="PTHR31118:SF32">
    <property type="entry name" value="KYNURENINE FORMAMIDASE"/>
    <property type="match status" value="1"/>
</dbReference>
<comment type="similarity">
    <text evidence="9">Belongs to the Cyclase 1 superfamily. KynB family.</text>
</comment>
<evidence type="ECO:0000256" key="9">
    <source>
        <dbReference type="HAMAP-Rule" id="MF_01969"/>
    </source>
</evidence>
<evidence type="ECO:0000256" key="4">
    <source>
        <dbReference type="ARBA" id="ARBA00022801"/>
    </source>
</evidence>
<sequence>MSTNVSHKVSHTEQRIWDITPPIATGIPVWPGDSEYSAETTWQIADGCPVKVSKISMSTHTGAHCDAPSHYDADGKAIDEVDLQTYIGTCRVINCIGVQQVEPQHIAAFLAELPPRVLLRTYQSAPQMRWDADFPSIHPSTIELLAQHGVRLIGIDSPSLDPQDSKTLDSHLTVKKHQMAILEGIVLDAVEAGDYELIALPLKLAGLDASPVRAILRALP</sequence>
<keyword evidence="5 9" id="KW-0862">Zinc</keyword>
<evidence type="ECO:0000256" key="2">
    <source>
        <dbReference type="ARBA" id="ARBA00011738"/>
    </source>
</evidence>
<dbReference type="HAMAP" id="MF_01969">
    <property type="entry name" value="KynB"/>
    <property type="match status" value="1"/>
</dbReference>
<dbReference type="EMBL" id="CP034464">
    <property type="protein sequence ID" value="AZP12875.1"/>
    <property type="molecule type" value="Genomic_DNA"/>
</dbReference>
<proteinExistence type="inferred from homology"/>
<keyword evidence="3 9" id="KW-0479">Metal-binding</keyword>
<dbReference type="PANTHER" id="PTHR31118">
    <property type="entry name" value="CYCLASE-LIKE PROTEIN 2"/>
    <property type="match status" value="1"/>
</dbReference>
<dbReference type="EC" id="3.5.1.9" evidence="9"/>
<evidence type="ECO:0000256" key="5">
    <source>
        <dbReference type="ARBA" id="ARBA00022833"/>
    </source>
</evidence>
<dbReference type="NCBIfam" id="TIGR03035">
    <property type="entry name" value="trp_arylform"/>
    <property type="match status" value="1"/>
</dbReference>
<dbReference type="SUPFAM" id="SSF102198">
    <property type="entry name" value="Putative cyclase"/>
    <property type="match status" value="1"/>
</dbReference>
<dbReference type="InterPro" id="IPR007325">
    <property type="entry name" value="KFase/CYL"/>
</dbReference>